<dbReference type="GO" id="GO:0003723">
    <property type="term" value="F:RNA binding"/>
    <property type="evidence" value="ECO:0007669"/>
    <property type="project" value="InterPro"/>
</dbReference>
<dbReference type="Gene3D" id="3.30.70.240">
    <property type="match status" value="1"/>
</dbReference>
<name>A0A383TVA3_9FLAO</name>
<dbReference type="EMBL" id="UNSC01000002">
    <property type="protein sequence ID" value="SZD71582.1"/>
    <property type="molecule type" value="Genomic_DNA"/>
</dbReference>
<dbReference type="PIRSF" id="PIRSF002882">
    <property type="entry name" value="VapD"/>
    <property type="match status" value="1"/>
</dbReference>
<dbReference type="AlphaFoldDB" id="A0A383TVA3"/>
<evidence type="ECO:0000256" key="6">
    <source>
        <dbReference type="PIRNR" id="PIRNR002882"/>
    </source>
</evidence>
<proteinExistence type="inferred from homology"/>
<dbReference type="Proteomes" id="UP000262142">
    <property type="component" value="Unassembled WGS sequence"/>
</dbReference>
<evidence type="ECO:0000313" key="7">
    <source>
        <dbReference type="EMBL" id="SZD71582.1"/>
    </source>
</evidence>
<accession>A0A383TVA3</accession>
<organism evidence="7 8">
    <name type="scientific">Candidatus Ornithobacterium hominis</name>
    <dbReference type="NCBI Taxonomy" id="2497989"/>
    <lineage>
        <taxon>Bacteria</taxon>
        <taxon>Pseudomonadati</taxon>
        <taxon>Bacteroidota</taxon>
        <taxon>Flavobacteriia</taxon>
        <taxon>Flavobacteriales</taxon>
        <taxon>Weeksellaceae</taxon>
        <taxon>Ornithobacterium</taxon>
    </lineage>
</organism>
<evidence type="ECO:0000256" key="1">
    <source>
        <dbReference type="ARBA" id="ARBA00009653"/>
    </source>
</evidence>
<sequence>MYAVLFDLDTNCLNENYEGTTYHNAYKLIKDFMISNGFEWKQGSVYFGGNTIDAVTCVLAVQKLAKQYPWFSTCVKDVRMLRIEENNDLLQAIL</sequence>
<dbReference type="EC" id="3.1.-.-" evidence="6"/>
<protein>
    <recommendedName>
        <fullName evidence="6">Endoribonuclease VapD</fullName>
        <ecNumber evidence="6">3.1.-.-</ecNumber>
    </recommendedName>
</protein>
<evidence type="ECO:0000256" key="2">
    <source>
        <dbReference type="ARBA" id="ARBA00011738"/>
    </source>
</evidence>
<comment type="function">
    <text evidence="6">Cleaves ssRNA, mostly between U:A.</text>
</comment>
<evidence type="ECO:0000256" key="4">
    <source>
        <dbReference type="ARBA" id="ARBA00022801"/>
    </source>
</evidence>
<dbReference type="RefSeq" id="WP_119057526.1">
    <property type="nucleotide sequence ID" value="NZ_UNSC01000002.1"/>
</dbReference>
<comment type="similarity">
    <text evidence="1 6">Belongs to the VapD ribonuclease family.</text>
</comment>
<keyword evidence="8" id="KW-1185">Reference proteome</keyword>
<comment type="subunit">
    <text evidence="2 6">Homodimer.</text>
</comment>
<keyword evidence="5" id="KW-0843">Virulence</keyword>
<evidence type="ECO:0000256" key="5">
    <source>
        <dbReference type="ARBA" id="ARBA00023026"/>
    </source>
</evidence>
<dbReference type="OrthoDB" id="8611858at2"/>
<gene>
    <name evidence="7" type="ORF">SAMEA104719789_00632</name>
</gene>
<evidence type="ECO:0000313" key="8">
    <source>
        <dbReference type="Proteomes" id="UP000262142"/>
    </source>
</evidence>
<keyword evidence="3 6" id="KW-0540">Nuclease</keyword>
<dbReference type="GO" id="GO:0016787">
    <property type="term" value="F:hydrolase activity"/>
    <property type="evidence" value="ECO:0007669"/>
    <property type="project" value="UniProtKB-KW"/>
</dbReference>
<dbReference type="InterPro" id="IPR016368">
    <property type="entry name" value="VapD"/>
</dbReference>
<evidence type="ECO:0000256" key="3">
    <source>
        <dbReference type="ARBA" id="ARBA00022722"/>
    </source>
</evidence>
<dbReference type="GO" id="GO:0004518">
    <property type="term" value="F:nuclease activity"/>
    <property type="evidence" value="ECO:0007669"/>
    <property type="project" value="UniProtKB-UniRule"/>
</dbReference>
<reference evidence="7 8" key="1">
    <citation type="submission" date="2018-09" db="EMBL/GenBank/DDBJ databases">
        <authorList>
            <consortium name="Pathogen Informatics"/>
        </authorList>
    </citation>
    <scope>NUCLEOTIDE SEQUENCE [LARGE SCALE GENOMIC DNA]</scope>
    <source>
        <strain evidence="7 8">OH-22767</strain>
    </source>
</reference>
<keyword evidence="4 6" id="KW-0378">Hydrolase</keyword>